<dbReference type="EMBL" id="JAEPRD010000056">
    <property type="protein sequence ID" value="KAG2202898.1"/>
    <property type="molecule type" value="Genomic_DNA"/>
</dbReference>
<dbReference type="InterPro" id="IPR023393">
    <property type="entry name" value="START-like_dom_sf"/>
</dbReference>
<dbReference type="GO" id="GO:0005737">
    <property type="term" value="C:cytoplasm"/>
    <property type="evidence" value="ECO:0007669"/>
    <property type="project" value="UniProtKB-ARBA"/>
</dbReference>
<gene>
    <name evidence="2" type="ORF">INT47_008930</name>
</gene>
<proteinExistence type="predicted"/>
<evidence type="ECO:0000313" key="3">
    <source>
        <dbReference type="Proteomes" id="UP000603453"/>
    </source>
</evidence>
<accession>A0A8H7V4B8</accession>
<dbReference type="InterPro" id="IPR051213">
    <property type="entry name" value="START_lipid_transfer"/>
</dbReference>
<protein>
    <recommendedName>
        <fullName evidence="1">START domain-containing protein</fullName>
    </recommendedName>
</protein>
<dbReference type="InterPro" id="IPR002913">
    <property type="entry name" value="START_lipid-bd_dom"/>
</dbReference>
<dbReference type="Proteomes" id="UP000603453">
    <property type="component" value="Unassembled WGS sequence"/>
</dbReference>
<keyword evidence="3" id="KW-1185">Reference proteome</keyword>
<dbReference type="SUPFAM" id="SSF55961">
    <property type="entry name" value="Bet v1-like"/>
    <property type="match status" value="1"/>
</dbReference>
<name>A0A8H7V4B8_9FUNG</name>
<dbReference type="PANTHER" id="PTHR19308:SF14">
    <property type="entry name" value="START DOMAIN-CONTAINING PROTEIN"/>
    <property type="match status" value="1"/>
</dbReference>
<reference evidence="2" key="1">
    <citation type="submission" date="2020-12" db="EMBL/GenBank/DDBJ databases">
        <title>Metabolic potential, ecology and presence of endohyphal bacteria is reflected in genomic diversity of Mucoromycotina.</title>
        <authorList>
            <person name="Muszewska A."/>
            <person name="Okrasinska A."/>
            <person name="Steczkiewicz K."/>
            <person name="Drgas O."/>
            <person name="Orlowska M."/>
            <person name="Perlinska-Lenart U."/>
            <person name="Aleksandrzak-Piekarczyk T."/>
            <person name="Szatraj K."/>
            <person name="Zielenkiewicz U."/>
            <person name="Pilsyk S."/>
            <person name="Malc E."/>
            <person name="Mieczkowski P."/>
            <person name="Kruszewska J.S."/>
            <person name="Biernat P."/>
            <person name="Pawlowska J."/>
        </authorList>
    </citation>
    <scope>NUCLEOTIDE SEQUENCE</scope>
    <source>
        <strain evidence="2">WA0000017839</strain>
    </source>
</reference>
<comment type="caution">
    <text evidence="2">The sequence shown here is derived from an EMBL/GenBank/DDBJ whole genome shotgun (WGS) entry which is preliminary data.</text>
</comment>
<dbReference type="PROSITE" id="PS50848">
    <property type="entry name" value="START"/>
    <property type="match status" value="1"/>
</dbReference>
<dbReference type="PANTHER" id="PTHR19308">
    <property type="entry name" value="PHOSPHATIDYLCHOLINE TRANSFER PROTEIN"/>
    <property type="match status" value="1"/>
</dbReference>
<organism evidence="2 3">
    <name type="scientific">Mucor saturninus</name>
    <dbReference type="NCBI Taxonomy" id="64648"/>
    <lineage>
        <taxon>Eukaryota</taxon>
        <taxon>Fungi</taxon>
        <taxon>Fungi incertae sedis</taxon>
        <taxon>Mucoromycota</taxon>
        <taxon>Mucoromycotina</taxon>
        <taxon>Mucoromycetes</taxon>
        <taxon>Mucorales</taxon>
        <taxon>Mucorineae</taxon>
        <taxon>Mucoraceae</taxon>
        <taxon>Mucor</taxon>
    </lineage>
</organism>
<dbReference type="AlphaFoldDB" id="A0A8H7V4B8"/>
<feature type="domain" description="START" evidence="1">
    <location>
        <begin position="17"/>
        <end position="188"/>
    </location>
</feature>
<dbReference type="CDD" id="cd00177">
    <property type="entry name" value="START"/>
    <property type="match status" value="1"/>
</dbReference>
<dbReference type="Pfam" id="PF01852">
    <property type="entry name" value="START"/>
    <property type="match status" value="1"/>
</dbReference>
<dbReference type="Gene3D" id="3.30.530.20">
    <property type="match status" value="1"/>
</dbReference>
<dbReference type="OrthoDB" id="196858at2759"/>
<dbReference type="GO" id="GO:0008289">
    <property type="term" value="F:lipid binding"/>
    <property type="evidence" value="ECO:0007669"/>
    <property type="project" value="InterPro"/>
</dbReference>
<evidence type="ECO:0000313" key="2">
    <source>
        <dbReference type="EMBL" id="KAG2202898.1"/>
    </source>
</evidence>
<evidence type="ECO:0000259" key="1">
    <source>
        <dbReference type="PROSITE" id="PS50848"/>
    </source>
</evidence>
<sequence length="287" mass="31385">MTVTNPHAETSKNALALLKSLSSNLDGWNFTQEKDGVKLYNKTVDSSPVAIVRGDTSIVGHEFTPQQIASVATLPGARKIWDEKFDSSDIKQMYSRLESLFWAKVKTPWPISPRDMCSTSLREISEDECYVVMNSVEDAAIPPVSGFVRANLIISGWKVLKTDTGINLTYITQIDLAGSIPTAFLKSVQQQVPLCAGSVVKYAQTYGYPPTTATCTATFKSENFEHAKKTYTASLDGTGECSWLISKKMYPSGTKVAITGEAKHELSEDRLVLTEINGPVTVTITKA</sequence>